<proteinExistence type="predicted"/>
<dbReference type="EMBL" id="CAAHDE010000015">
    <property type="protein sequence ID" value="VGM47915.1"/>
    <property type="molecule type" value="Genomic_DNA"/>
</dbReference>
<name>A0A486VC55_KLEPN</name>
<reference evidence="1" key="1">
    <citation type="submission" date="2019-03" db="EMBL/GenBank/DDBJ databases">
        <authorList>
            <consortium name="Pathogen Informatics"/>
        </authorList>
    </citation>
    <scope>NUCLEOTIDE SEQUENCE</scope>
    <source>
        <strain evidence="1">5012STDY7626356</strain>
    </source>
</reference>
<gene>
    <name evidence="1" type="ORF">SAMEA4873557_04921</name>
</gene>
<sequence>MAGLSFIGNFTASRVLDITLDHILKSQMNYFGIFGGSLSGSQLNQAPGASPTTVTAHEPANLVFGSNYFTSLAANLSAGFTSVSQPRQLDATLFCAFTAGVPGWSAGTAFSSGLINLWGDDTGNGAGRMTIGLHKTAVGVPYIVLRWGLSANTPILTCAIPFDWTTATGPILVIASRDSAGGMRMEMRNNGAVYKAVATTTPVAIPSTSLNWRGFTGQLSTFQVTNQRMYAAAIWSATMTAEQMSAELDVMQVNLASHLAL</sequence>
<dbReference type="RefSeq" id="WP_004216784.1">
    <property type="nucleotide sequence ID" value="NZ_CBCYND010000031.1"/>
</dbReference>
<protein>
    <submittedName>
        <fullName evidence="1">Uncharacterized protein</fullName>
    </submittedName>
</protein>
<evidence type="ECO:0000313" key="1">
    <source>
        <dbReference type="EMBL" id="VGM47915.1"/>
    </source>
</evidence>
<accession>A0A486VC55</accession>
<dbReference type="AlphaFoldDB" id="A0A486VC55"/>
<organism evidence="1">
    <name type="scientific">Klebsiella pneumoniae</name>
    <dbReference type="NCBI Taxonomy" id="573"/>
    <lineage>
        <taxon>Bacteria</taxon>
        <taxon>Pseudomonadati</taxon>
        <taxon>Pseudomonadota</taxon>
        <taxon>Gammaproteobacteria</taxon>
        <taxon>Enterobacterales</taxon>
        <taxon>Enterobacteriaceae</taxon>
        <taxon>Klebsiella/Raoultella group</taxon>
        <taxon>Klebsiella</taxon>
        <taxon>Klebsiella pneumoniae complex</taxon>
    </lineage>
</organism>